<comment type="caution">
    <text evidence="2">The sequence shown here is derived from an EMBL/GenBank/DDBJ whole genome shotgun (WGS) entry which is preliminary data.</text>
</comment>
<sequence length="229" mass="27086">MIVRNQWAGSTIVRRRVNQRHYHVTITCEWKLPFSSLARLRFSHFENRKGFSYPNASHPLSIARATGRGPWGGPNPWLTFRLRTWMKRTNKNNMMHQLAKGRFTYLERTKQSFQRRTGTEQGKATDKEFEQLRRDIDGVTNLPLSRRTLKWEQSITSRRVVEGNESKRHTTQVLSRHVTRERTRDGLPAPLLTRISGRGKLSNSRRCHSRLPREKPNESRHEFNYVLIR</sequence>
<reference evidence="2 3" key="1">
    <citation type="journal article" date="2014" name="Agronomy (Basel)">
        <title>A Draft Genome Sequence for Ensete ventricosum, the Drought-Tolerant Tree Against Hunger.</title>
        <authorList>
            <person name="Harrison J."/>
            <person name="Moore K.A."/>
            <person name="Paszkiewicz K."/>
            <person name="Jones T."/>
            <person name="Grant M."/>
            <person name="Ambacheew D."/>
            <person name="Muzemil S."/>
            <person name="Studholme D.J."/>
        </authorList>
    </citation>
    <scope>NUCLEOTIDE SEQUENCE [LARGE SCALE GENOMIC DNA]</scope>
</reference>
<dbReference type="Proteomes" id="UP000287651">
    <property type="component" value="Unassembled WGS sequence"/>
</dbReference>
<dbReference type="AlphaFoldDB" id="A0A426Y363"/>
<organism evidence="2 3">
    <name type="scientific">Ensete ventricosum</name>
    <name type="common">Abyssinian banana</name>
    <name type="synonym">Musa ensete</name>
    <dbReference type="NCBI Taxonomy" id="4639"/>
    <lineage>
        <taxon>Eukaryota</taxon>
        <taxon>Viridiplantae</taxon>
        <taxon>Streptophyta</taxon>
        <taxon>Embryophyta</taxon>
        <taxon>Tracheophyta</taxon>
        <taxon>Spermatophyta</taxon>
        <taxon>Magnoliopsida</taxon>
        <taxon>Liliopsida</taxon>
        <taxon>Zingiberales</taxon>
        <taxon>Musaceae</taxon>
        <taxon>Ensete</taxon>
    </lineage>
</organism>
<dbReference type="EMBL" id="AMZH03015444">
    <property type="protein sequence ID" value="RRT46050.1"/>
    <property type="molecule type" value="Genomic_DNA"/>
</dbReference>
<name>A0A426Y363_ENSVE</name>
<evidence type="ECO:0000256" key="1">
    <source>
        <dbReference type="SAM" id="MobiDB-lite"/>
    </source>
</evidence>
<evidence type="ECO:0000313" key="3">
    <source>
        <dbReference type="Proteomes" id="UP000287651"/>
    </source>
</evidence>
<evidence type="ECO:0000313" key="2">
    <source>
        <dbReference type="EMBL" id="RRT46050.1"/>
    </source>
</evidence>
<proteinExistence type="predicted"/>
<feature type="region of interest" description="Disordered" evidence="1">
    <location>
        <begin position="199"/>
        <end position="220"/>
    </location>
</feature>
<feature type="compositionally biased region" description="Basic and acidic residues" evidence="1">
    <location>
        <begin position="211"/>
        <end position="220"/>
    </location>
</feature>
<protein>
    <submittedName>
        <fullName evidence="2">Uncharacterized protein</fullName>
    </submittedName>
</protein>
<accession>A0A426Y363</accession>
<gene>
    <name evidence="2" type="ORF">B296_00038689</name>
</gene>